<name>A0A7S4SGG4_9DINO</name>
<evidence type="ECO:0000313" key="4">
    <source>
        <dbReference type="EMBL" id="CAE4644959.1"/>
    </source>
</evidence>
<dbReference type="Pfam" id="PF05637">
    <property type="entry name" value="Glyco_transf_34"/>
    <property type="match status" value="1"/>
</dbReference>
<dbReference type="InterPro" id="IPR008630">
    <property type="entry name" value="Glyco_trans_34"/>
</dbReference>
<evidence type="ECO:0000256" key="3">
    <source>
        <dbReference type="ARBA" id="ARBA00022679"/>
    </source>
</evidence>
<dbReference type="GO" id="GO:0016757">
    <property type="term" value="F:glycosyltransferase activity"/>
    <property type="evidence" value="ECO:0007669"/>
    <property type="project" value="UniProtKB-KW"/>
</dbReference>
<comment type="similarity">
    <text evidence="1">Belongs to the glycosyltransferase 34 family.</text>
</comment>
<dbReference type="EMBL" id="HBNR01070446">
    <property type="protein sequence ID" value="CAE4644959.1"/>
    <property type="molecule type" value="Transcribed_RNA"/>
</dbReference>
<gene>
    <name evidence="4" type="ORF">AMON00008_LOCUS49891</name>
</gene>
<dbReference type="PANTHER" id="PTHR31306">
    <property type="entry name" value="ALPHA-1,6-MANNOSYLTRANSFERASE MNN11-RELATED"/>
    <property type="match status" value="1"/>
</dbReference>
<evidence type="ECO:0000256" key="2">
    <source>
        <dbReference type="ARBA" id="ARBA00022676"/>
    </source>
</evidence>
<keyword evidence="2" id="KW-0328">Glycosyltransferase</keyword>
<proteinExistence type="inferred from homology"/>
<evidence type="ECO:0008006" key="5">
    <source>
        <dbReference type="Google" id="ProtNLM"/>
    </source>
</evidence>
<organism evidence="4">
    <name type="scientific">Alexandrium monilatum</name>
    <dbReference type="NCBI Taxonomy" id="311494"/>
    <lineage>
        <taxon>Eukaryota</taxon>
        <taxon>Sar</taxon>
        <taxon>Alveolata</taxon>
        <taxon>Dinophyceae</taxon>
        <taxon>Gonyaulacales</taxon>
        <taxon>Pyrocystaceae</taxon>
        <taxon>Alexandrium</taxon>
    </lineage>
</organism>
<dbReference type="GO" id="GO:0000139">
    <property type="term" value="C:Golgi membrane"/>
    <property type="evidence" value="ECO:0007669"/>
    <property type="project" value="TreeGrafter"/>
</dbReference>
<reference evidence="4" key="1">
    <citation type="submission" date="2021-01" db="EMBL/GenBank/DDBJ databases">
        <authorList>
            <person name="Corre E."/>
            <person name="Pelletier E."/>
            <person name="Niang G."/>
            <person name="Scheremetjew M."/>
            <person name="Finn R."/>
            <person name="Kale V."/>
            <person name="Holt S."/>
            <person name="Cochrane G."/>
            <person name="Meng A."/>
            <person name="Brown T."/>
            <person name="Cohen L."/>
        </authorList>
    </citation>
    <scope>NUCLEOTIDE SEQUENCE</scope>
    <source>
        <strain evidence="4">CCMP3105</strain>
    </source>
</reference>
<sequence>MAQAILSHEDIAVPGHAPMLFHPPRLVFAAYISLHVFGEAALECALQAGGSQSLGLLQKDARTGATELGEVGLEESDRDLRPPGPGPHVGVLLGYDQPDRVKPGSFGAVSLRLARHWADLHNYSLFVEPNLGRLSAVPEAPVWDKIAAVRQYLPKVDVLLWMDLDVLIVDPARRVSELLRRDRQSCARTGQAEDDSVLASKGDDIFLWAATAEFAHLDSGAYEHREPDFKLNLCAGAFALRNDPRSFEFLEAVWRQRHSQNWPAEQGAMWRVLLERPEMLARTCVLPEGVFVYESLESPGRALGRPGPFAIHATGFKGLGADKRRNEISRAVCNAVFSAKGGCPEPQPPEM</sequence>
<dbReference type="PANTHER" id="PTHR31306:SF4">
    <property type="entry name" value="ALPHA-1,2-GALACTOSYLTRANSFERASE"/>
    <property type="match status" value="1"/>
</dbReference>
<dbReference type="Gene3D" id="3.90.550.10">
    <property type="entry name" value="Spore Coat Polysaccharide Biosynthesis Protein SpsA, Chain A"/>
    <property type="match status" value="1"/>
</dbReference>
<evidence type="ECO:0000256" key="1">
    <source>
        <dbReference type="ARBA" id="ARBA00005664"/>
    </source>
</evidence>
<protein>
    <recommendedName>
        <fullName evidence="5">Nucleotide-diphospho-sugar transferase domain-containing protein</fullName>
    </recommendedName>
</protein>
<accession>A0A7S4SGG4</accession>
<dbReference type="GO" id="GO:0006487">
    <property type="term" value="P:protein N-linked glycosylation"/>
    <property type="evidence" value="ECO:0007669"/>
    <property type="project" value="TreeGrafter"/>
</dbReference>
<keyword evidence="3" id="KW-0808">Transferase</keyword>
<dbReference type="InterPro" id="IPR029044">
    <property type="entry name" value="Nucleotide-diphossugar_trans"/>
</dbReference>
<dbReference type="AlphaFoldDB" id="A0A7S4SGG4"/>